<dbReference type="PANTHER" id="PTHR24031">
    <property type="entry name" value="RNA HELICASE"/>
    <property type="match status" value="1"/>
</dbReference>
<gene>
    <name evidence="11" type="ORF">B0A49_01853</name>
    <name evidence="10" type="ORF">B0A49_07615</name>
</gene>
<dbReference type="EC" id="3.6.4.13" evidence="6"/>
<feature type="compositionally biased region" description="Gly residues" evidence="7">
    <location>
        <begin position="918"/>
        <end position="928"/>
    </location>
</feature>
<dbReference type="GO" id="GO:0005524">
    <property type="term" value="F:ATP binding"/>
    <property type="evidence" value="ECO:0007669"/>
    <property type="project" value="UniProtKB-UniRule"/>
</dbReference>
<proteinExistence type="inferred from homology"/>
<feature type="compositionally biased region" description="Basic and acidic residues" evidence="7">
    <location>
        <begin position="982"/>
        <end position="1017"/>
    </location>
</feature>
<accession>A0A4U0XAA1</accession>
<evidence type="ECO:0000259" key="8">
    <source>
        <dbReference type="PROSITE" id="PS51192"/>
    </source>
</evidence>
<feature type="region of interest" description="Disordered" evidence="7">
    <location>
        <begin position="48"/>
        <end position="119"/>
    </location>
</feature>
<keyword evidence="2 6" id="KW-0378">Hydrolase</keyword>
<evidence type="ECO:0000256" key="5">
    <source>
        <dbReference type="ARBA" id="ARBA00022884"/>
    </source>
</evidence>
<feature type="compositionally biased region" description="Basic and acidic residues" evidence="7">
    <location>
        <begin position="55"/>
        <end position="67"/>
    </location>
</feature>
<evidence type="ECO:0000313" key="11">
    <source>
        <dbReference type="EMBL" id="TKA77875.1"/>
    </source>
</evidence>
<evidence type="ECO:0000256" key="3">
    <source>
        <dbReference type="ARBA" id="ARBA00022806"/>
    </source>
</evidence>
<feature type="domain" description="Helicase ATP-binding" evidence="8">
    <location>
        <begin position="416"/>
        <end position="607"/>
    </location>
</feature>
<dbReference type="Pfam" id="PF00271">
    <property type="entry name" value="Helicase_C"/>
    <property type="match status" value="1"/>
</dbReference>
<sequence length="1034" mass="112316">MAEATPVLPLIPAPPFAASSMNSSDEKASLLYSLLPTLVRNRIPRIPSLRGSVGSRRETSRHTHELNEGSDGYRTPPPTYSSPVQSNRTSVAGIEEIESLSRDRPSNAESPYSGGSTSPMMFNTSETDSGIEWKFANQGLSLLTLSFQESSSLSRNALDAIPSFSRQLYIHGLTYLLRGLPNDMTAEETICVRSSLPAGMVEPMILEPCEGQLVRVQANGQPSTKQQRTEAETSLLHKILASGVVQLFLLFHLVLPYVKLFLGNAYRYERTHHVSERLFSGSIDTMDGLGKKSLQIVDSVCRLNDGKVGQAANELAGWWIKGVMGGIYEGAGEGMVILGASPQSNAYAAAIEAEADYDSNHQVRPSKTTGDGAAAQSPITKFHELQSRGLVHQNVVRTITDEMKLETMTDVQTATINEALKGTDIIAQAKTGTGKTLGFLLPVLQSILSVEPSLAERSGRTRSSGSDIRAIIISPTRELAEQIAVEARRLTRNTSVIVQTAVGGSAKAAGLRNIQRMGCHILVGTPGRLNDILSDRDSGVQAPKLSALVLDEADRLLDAGFWEEISNIINLLPPRRERDRQTLMFSATVPNEVIKLVRETLKPGYQYVKTVDEGEEPTHERVPQRYVTAGGFENLLPTLYELCLREIEKATAKQANPTIDNGSDGRPFKAIVYFNSTAEVTLAASVFMNLRDPQTRSTPLHPARIYEIHAKLSQMQRTRAADNFRASRSGILFSSDVTARGMDFPDVTHVIQVGMPGQRDTYIHRIGRTARAGKEGQGWLIISGLEAPELRYRLPKLPLKPDESLLCAKVDMTTASQIPAKAAQILTAINEATKLVDRLEKVKVYLANIGVYAWVSNKRNLVMAMNNLARYGWGWDKPPSIPAGLANKLRIGHLEGVVVEDRRSSYTDGDDAMAGRSSGFGGRGGGRSFGDRDSRSGGRSFGDRDSRGGGRSFGDRDSRGGGGHGFGGRGGFGGGRGGFGGDRSDRNAGRPHDDDPFESDRRAPREERGGFSGDRRGGFGGAARGRPAYNDRRS</sequence>
<feature type="compositionally biased region" description="Basic and acidic residues" evidence="7">
    <location>
        <begin position="929"/>
        <end position="959"/>
    </location>
</feature>
<keyword evidence="3 6" id="KW-0347">Helicase</keyword>
<evidence type="ECO:0000256" key="6">
    <source>
        <dbReference type="RuleBase" id="RU365068"/>
    </source>
</evidence>
<evidence type="ECO:0000256" key="2">
    <source>
        <dbReference type="ARBA" id="ARBA00022801"/>
    </source>
</evidence>
<dbReference type="Pfam" id="PF00270">
    <property type="entry name" value="DEAD"/>
    <property type="match status" value="1"/>
</dbReference>
<dbReference type="GO" id="GO:0003723">
    <property type="term" value="F:RNA binding"/>
    <property type="evidence" value="ECO:0007669"/>
    <property type="project" value="UniProtKB-UniRule"/>
</dbReference>
<dbReference type="CDD" id="cd18787">
    <property type="entry name" value="SF2_C_DEAD"/>
    <property type="match status" value="1"/>
</dbReference>
<comment type="similarity">
    <text evidence="6">Belongs to the DEAD box helicase family.</text>
</comment>
<dbReference type="InterPro" id="IPR000629">
    <property type="entry name" value="RNA-helicase_DEAD-box_CS"/>
</dbReference>
<feature type="compositionally biased region" description="Polar residues" evidence="7">
    <location>
        <begin position="107"/>
        <end position="119"/>
    </location>
</feature>
<evidence type="ECO:0000259" key="9">
    <source>
        <dbReference type="PROSITE" id="PS51194"/>
    </source>
</evidence>
<organism evidence="10 12">
    <name type="scientific">Cryomyces minteri</name>
    <dbReference type="NCBI Taxonomy" id="331657"/>
    <lineage>
        <taxon>Eukaryota</taxon>
        <taxon>Fungi</taxon>
        <taxon>Dikarya</taxon>
        <taxon>Ascomycota</taxon>
        <taxon>Pezizomycotina</taxon>
        <taxon>Dothideomycetes</taxon>
        <taxon>Dothideomycetes incertae sedis</taxon>
        <taxon>Cryomyces</taxon>
    </lineage>
</organism>
<reference evidence="10 12" key="1">
    <citation type="submission" date="2017-03" db="EMBL/GenBank/DDBJ databases">
        <title>Genomes of endolithic fungi from Antarctica.</title>
        <authorList>
            <person name="Coleine C."/>
            <person name="Masonjones S."/>
            <person name="Stajich J.E."/>
        </authorList>
    </citation>
    <scope>NUCLEOTIDE SEQUENCE [LARGE SCALE GENOMIC DNA]</scope>
    <source>
        <strain evidence="10 12">CCFEE 5187</strain>
    </source>
</reference>
<dbReference type="InterPro" id="IPR011545">
    <property type="entry name" value="DEAD/DEAH_box_helicase_dom"/>
</dbReference>
<evidence type="ECO:0000256" key="4">
    <source>
        <dbReference type="ARBA" id="ARBA00022840"/>
    </source>
</evidence>
<keyword evidence="1 6" id="KW-0547">Nucleotide-binding</keyword>
<dbReference type="PROSITE" id="PS51192">
    <property type="entry name" value="HELICASE_ATP_BIND_1"/>
    <property type="match status" value="1"/>
</dbReference>
<dbReference type="InterPro" id="IPR001650">
    <property type="entry name" value="Helicase_C-like"/>
</dbReference>
<dbReference type="EMBL" id="NAJN01000168">
    <property type="protein sequence ID" value="TKA77875.1"/>
    <property type="molecule type" value="Genomic_DNA"/>
</dbReference>
<dbReference type="AlphaFoldDB" id="A0A4U0XAA1"/>
<comment type="domain">
    <text evidence="6">The Q motif is unique to and characteristic of the DEAD box family of RNA helicases and controls ATP binding and hydrolysis.</text>
</comment>
<dbReference type="SUPFAM" id="SSF52540">
    <property type="entry name" value="P-loop containing nucleoside triphosphate hydrolases"/>
    <property type="match status" value="2"/>
</dbReference>
<dbReference type="InterPro" id="IPR027417">
    <property type="entry name" value="P-loop_NTPase"/>
</dbReference>
<evidence type="ECO:0000313" key="12">
    <source>
        <dbReference type="Proteomes" id="UP000308768"/>
    </source>
</evidence>
<dbReference type="EMBL" id="NAJN01000479">
    <property type="protein sequence ID" value="TKA72737.1"/>
    <property type="molecule type" value="Genomic_DNA"/>
</dbReference>
<dbReference type="GO" id="GO:0003724">
    <property type="term" value="F:RNA helicase activity"/>
    <property type="evidence" value="ECO:0007669"/>
    <property type="project" value="UniProtKB-EC"/>
</dbReference>
<comment type="caution">
    <text evidence="10">The sequence shown here is derived from an EMBL/GenBank/DDBJ whole genome shotgun (WGS) entry which is preliminary data.</text>
</comment>
<comment type="catalytic activity">
    <reaction evidence="6">
        <text>ATP + H2O = ADP + phosphate + H(+)</text>
        <dbReference type="Rhea" id="RHEA:13065"/>
        <dbReference type="ChEBI" id="CHEBI:15377"/>
        <dbReference type="ChEBI" id="CHEBI:15378"/>
        <dbReference type="ChEBI" id="CHEBI:30616"/>
        <dbReference type="ChEBI" id="CHEBI:43474"/>
        <dbReference type="ChEBI" id="CHEBI:456216"/>
        <dbReference type="EC" id="3.6.4.13"/>
    </reaction>
</comment>
<feature type="region of interest" description="Disordered" evidence="7">
    <location>
        <begin position="902"/>
        <end position="1034"/>
    </location>
</feature>
<dbReference type="OrthoDB" id="193716at2759"/>
<dbReference type="SMART" id="SM00487">
    <property type="entry name" value="DEXDc"/>
    <property type="match status" value="1"/>
</dbReference>
<feature type="compositionally biased region" description="Polar residues" evidence="7">
    <location>
        <begin position="81"/>
        <end position="90"/>
    </location>
</feature>
<evidence type="ECO:0000256" key="1">
    <source>
        <dbReference type="ARBA" id="ARBA00022741"/>
    </source>
</evidence>
<feature type="compositionally biased region" description="Gly residues" evidence="7">
    <location>
        <begin position="960"/>
        <end position="981"/>
    </location>
</feature>
<protein>
    <recommendedName>
        <fullName evidence="6">ATP-dependent RNA helicase</fullName>
        <ecNumber evidence="6">3.6.4.13</ecNumber>
    </recommendedName>
</protein>
<evidence type="ECO:0000256" key="7">
    <source>
        <dbReference type="SAM" id="MobiDB-lite"/>
    </source>
</evidence>
<keyword evidence="12" id="KW-1185">Reference proteome</keyword>
<evidence type="ECO:0000313" key="10">
    <source>
        <dbReference type="EMBL" id="TKA72737.1"/>
    </source>
</evidence>
<dbReference type="STRING" id="331657.A0A4U0XAA1"/>
<dbReference type="SMART" id="SM00490">
    <property type="entry name" value="HELICc"/>
    <property type="match status" value="1"/>
</dbReference>
<name>A0A4U0XAA1_9PEZI</name>
<dbReference type="PROSITE" id="PS51194">
    <property type="entry name" value="HELICASE_CTER"/>
    <property type="match status" value="1"/>
</dbReference>
<dbReference type="Proteomes" id="UP000308768">
    <property type="component" value="Unassembled WGS sequence"/>
</dbReference>
<dbReference type="GO" id="GO:0016787">
    <property type="term" value="F:hydrolase activity"/>
    <property type="evidence" value="ECO:0007669"/>
    <property type="project" value="UniProtKB-KW"/>
</dbReference>
<dbReference type="InterPro" id="IPR014001">
    <property type="entry name" value="Helicase_ATP-bd"/>
</dbReference>
<dbReference type="PROSITE" id="PS00039">
    <property type="entry name" value="DEAD_ATP_HELICASE"/>
    <property type="match status" value="1"/>
</dbReference>
<keyword evidence="5 6" id="KW-0694">RNA-binding</keyword>
<feature type="domain" description="Helicase C-terminal" evidence="9">
    <location>
        <begin position="635"/>
        <end position="818"/>
    </location>
</feature>
<comment type="function">
    <text evidence="6">RNA helicase.</text>
</comment>
<keyword evidence="4 6" id="KW-0067">ATP-binding</keyword>
<dbReference type="Gene3D" id="3.40.50.300">
    <property type="entry name" value="P-loop containing nucleotide triphosphate hydrolases"/>
    <property type="match status" value="2"/>
</dbReference>